<keyword evidence="2" id="KW-1133">Transmembrane helix</keyword>
<evidence type="ECO:0000313" key="4">
    <source>
        <dbReference type="Proteomes" id="UP001185012"/>
    </source>
</evidence>
<gene>
    <name evidence="3" type="ORF">JOE21_003071</name>
</gene>
<dbReference type="Proteomes" id="UP001185012">
    <property type="component" value="Unassembled WGS sequence"/>
</dbReference>
<keyword evidence="2" id="KW-0472">Membrane</keyword>
<dbReference type="RefSeq" id="WP_309867810.1">
    <property type="nucleotide sequence ID" value="NZ_JAVDQG010000007.1"/>
</dbReference>
<reference evidence="3 4" key="1">
    <citation type="submission" date="2023-07" db="EMBL/GenBank/DDBJ databases">
        <title>Genomic Encyclopedia of Type Strains, Phase IV (KMG-IV): sequencing the most valuable type-strain genomes for metagenomic binning, comparative biology and taxonomic classification.</title>
        <authorList>
            <person name="Goeker M."/>
        </authorList>
    </citation>
    <scope>NUCLEOTIDE SEQUENCE [LARGE SCALE GENOMIC DNA]</scope>
    <source>
        <strain evidence="3 4">DSM 45903</strain>
    </source>
</reference>
<sequence>MKSNLSKKIALLFLSFYLFSLFLPAVGMVLAQPHYQLPEQYQAPEKYQAPEQYQAPEKYQAPEQYQSPEKYQAPEKYQEPDKYTNNGNDPNNSESNNGGQDGNNHNPGFLEPLDPYFDPFTSYTGNIYDGIKGFPKMLAGANGFYLTHEKLPHGLGGRWAYAVHNKDLLKLSNVPILKDLVQSGSAPSYSKYIGHTHSAITDFTSGGFGSYLKGNVITGALLNTTNTVYGTYRDDGWAGFKSVDFASEFIVDIGLGAGAAVVSTAAGAGAAALIGATVGSVVPGFGTAVGFAVGVGISMFLNSDMGKKYVKEPLVNGTKKAINATIDTGKKALDGLKSVGSKVSSWFG</sequence>
<feature type="compositionally biased region" description="Basic and acidic residues" evidence="1">
    <location>
        <begin position="72"/>
        <end position="82"/>
    </location>
</feature>
<proteinExistence type="predicted"/>
<evidence type="ECO:0000256" key="1">
    <source>
        <dbReference type="SAM" id="MobiDB-lite"/>
    </source>
</evidence>
<comment type="caution">
    <text evidence="3">The sequence shown here is derived from an EMBL/GenBank/DDBJ whole genome shotgun (WGS) entry which is preliminary data.</text>
</comment>
<feature type="compositionally biased region" description="Low complexity" evidence="1">
    <location>
        <begin position="85"/>
        <end position="98"/>
    </location>
</feature>
<keyword evidence="4" id="KW-1185">Reference proteome</keyword>
<name>A0ABU1IQJ4_9BACL</name>
<dbReference type="EMBL" id="JAVDQG010000007">
    <property type="protein sequence ID" value="MDR6227059.1"/>
    <property type="molecule type" value="Genomic_DNA"/>
</dbReference>
<feature type="transmembrane region" description="Helical" evidence="2">
    <location>
        <begin position="281"/>
        <end position="301"/>
    </location>
</feature>
<accession>A0ABU1IQJ4</accession>
<feature type="region of interest" description="Disordered" evidence="1">
    <location>
        <begin position="52"/>
        <end position="111"/>
    </location>
</feature>
<evidence type="ECO:0000256" key="2">
    <source>
        <dbReference type="SAM" id="Phobius"/>
    </source>
</evidence>
<evidence type="ECO:0000313" key="3">
    <source>
        <dbReference type="EMBL" id="MDR6227059.1"/>
    </source>
</evidence>
<protein>
    <submittedName>
        <fullName evidence="3">Uncharacterized protein</fullName>
    </submittedName>
</protein>
<organism evidence="3 4">
    <name type="scientific">Desmospora profundinema</name>
    <dbReference type="NCBI Taxonomy" id="1571184"/>
    <lineage>
        <taxon>Bacteria</taxon>
        <taxon>Bacillati</taxon>
        <taxon>Bacillota</taxon>
        <taxon>Bacilli</taxon>
        <taxon>Bacillales</taxon>
        <taxon>Thermoactinomycetaceae</taxon>
        <taxon>Desmospora</taxon>
    </lineage>
</organism>
<keyword evidence="2" id="KW-0812">Transmembrane</keyword>